<evidence type="ECO:0000313" key="3">
    <source>
        <dbReference type="Proteomes" id="UP000729402"/>
    </source>
</evidence>
<feature type="region of interest" description="Disordered" evidence="1">
    <location>
        <begin position="60"/>
        <end position="135"/>
    </location>
</feature>
<accession>A0A8J5VYK2</accession>
<dbReference type="AlphaFoldDB" id="A0A8J5VYK2"/>
<dbReference type="EMBL" id="JAAALK010000285">
    <property type="protein sequence ID" value="KAG8064594.1"/>
    <property type="molecule type" value="Genomic_DNA"/>
</dbReference>
<feature type="region of interest" description="Disordered" evidence="1">
    <location>
        <begin position="1"/>
        <end position="29"/>
    </location>
</feature>
<name>A0A8J5VYK2_ZIZPA</name>
<protein>
    <submittedName>
        <fullName evidence="2">Uncharacterized protein</fullName>
    </submittedName>
</protein>
<proteinExistence type="predicted"/>
<reference evidence="2" key="1">
    <citation type="journal article" date="2021" name="bioRxiv">
        <title>Whole Genome Assembly and Annotation of Northern Wild Rice, Zizania palustris L., Supports a Whole Genome Duplication in the Zizania Genus.</title>
        <authorList>
            <person name="Haas M."/>
            <person name="Kono T."/>
            <person name="Macchietto M."/>
            <person name="Millas R."/>
            <person name="McGilp L."/>
            <person name="Shao M."/>
            <person name="Duquette J."/>
            <person name="Hirsch C.N."/>
            <person name="Kimball J."/>
        </authorList>
    </citation>
    <scope>NUCLEOTIDE SEQUENCE</scope>
    <source>
        <tissue evidence="2">Fresh leaf tissue</tissue>
    </source>
</reference>
<feature type="compositionally biased region" description="Pro residues" evidence="1">
    <location>
        <begin position="10"/>
        <end position="27"/>
    </location>
</feature>
<reference evidence="2" key="2">
    <citation type="submission" date="2021-02" db="EMBL/GenBank/DDBJ databases">
        <authorList>
            <person name="Kimball J.A."/>
            <person name="Haas M.W."/>
            <person name="Macchietto M."/>
            <person name="Kono T."/>
            <person name="Duquette J."/>
            <person name="Shao M."/>
        </authorList>
    </citation>
    <scope>NUCLEOTIDE SEQUENCE</scope>
    <source>
        <tissue evidence="2">Fresh leaf tissue</tissue>
    </source>
</reference>
<gene>
    <name evidence="2" type="ORF">GUJ93_ZPchr0004g38417</name>
</gene>
<keyword evidence="3" id="KW-1185">Reference proteome</keyword>
<sequence length="135" mass="14607">MPSRPVGTRPHPPLPPPRRAPPPPPMPLMALPLRCHGNPPPLPLDSTVAWPMGKAIDAGGNARRVASTEEGRQHRGRSLGEGGAMEGCGMRTVRRRRRPTATSARRERRELLGLHTGMEAVEWSTGKRGCGPRPA</sequence>
<evidence type="ECO:0000256" key="1">
    <source>
        <dbReference type="SAM" id="MobiDB-lite"/>
    </source>
</evidence>
<comment type="caution">
    <text evidence="2">The sequence shown here is derived from an EMBL/GenBank/DDBJ whole genome shotgun (WGS) entry which is preliminary data.</text>
</comment>
<evidence type="ECO:0000313" key="2">
    <source>
        <dbReference type="EMBL" id="KAG8064594.1"/>
    </source>
</evidence>
<organism evidence="2 3">
    <name type="scientific">Zizania palustris</name>
    <name type="common">Northern wild rice</name>
    <dbReference type="NCBI Taxonomy" id="103762"/>
    <lineage>
        <taxon>Eukaryota</taxon>
        <taxon>Viridiplantae</taxon>
        <taxon>Streptophyta</taxon>
        <taxon>Embryophyta</taxon>
        <taxon>Tracheophyta</taxon>
        <taxon>Spermatophyta</taxon>
        <taxon>Magnoliopsida</taxon>
        <taxon>Liliopsida</taxon>
        <taxon>Poales</taxon>
        <taxon>Poaceae</taxon>
        <taxon>BOP clade</taxon>
        <taxon>Oryzoideae</taxon>
        <taxon>Oryzeae</taxon>
        <taxon>Zizaniinae</taxon>
        <taxon>Zizania</taxon>
    </lineage>
</organism>
<dbReference type="Proteomes" id="UP000729402">
    <property type="component" value="Unassembled WGS sequence"/>
</dbReference>